<accession>A0A8J1U1M5</accession>
<name>A0A8J1U1M5_OWEFU</name>
<gene>
    <name evidence="2" type="ORF">OFUS_LOCUS16731</name>
</gene>
<keyword evidence="3" id="KW-1185">Reference proteome</keyword>
<protein>
    <submittedName>
        <fullName evidence="2">Uncharacterized protein</fullName>
    </submittedName>
</protein>
<proteinExistence type="predicted"/>
<feature type="compositionally biased region" description="Polar residues" evidence="1">
    <location>
        <begin position="27"/>
        <end position="45"/>
    </location>
</feature>
<sequence>MSMGPRQSTFNTYVNDHIGAPMLTTQRAKYGAQPTQEAQSNNQPRGRNGQLHEYVRWGEDDVQSLEHNLKDIDDKRDRIHHIHKSWDSYLSESNQNNQYSENSAEYHDSETVEYNSEIAENDFDSKEYNSEIEATGYDAETVENDYKTIDYDSKIEEFDSEAVENNLDISKDSNEQQEVENNKMTIKGNRSPRIYRNRVQTEKPDKYDNRNETSELKTQVKSGFGRKMMLMKLTPAGQNDVTAGVKSVQNISQTLILIVQFVIGILFI</sequence>
<evidence type="ECO:0000256" key="1">
    <source>
        <dbReference type="SAM" id="MobiDB-lite"/>
    </source>
</evidence>
<dbReference type="AlphaFoldDB" id="A0A8J1U1M5"/>
<comment type="caution">
    <text evidence="2">The sequence shown here is derived from an EMBL/GenBank/DDBJ whole genome shotgun (WGS) entry which is preliminary data.</text>
</comment>
<feature type="region of interest" description="Disordered" evidence="1">
    <location>
        <begin position="27"/>
        <end position="48"/>
    </location>
</feature>
<organism evidence="2 3">
    <name type="scientific">Owenia fusiformis</name>
    <name type="common">Polychaete worm</name>
    <dbReference type="NCBI Taxonomy" id="6347"/>
    <lineage>
        <taxon>Eukaryota</taxon>
        <taxon>Metazoa</taxon>
        <taxon>Spiralia</taxon>
        <taxon>Lophotrochozoa</taxon>
        <taxon>Annelida</taxon>
        <taxon>Polychaeta</taxon>
        <taxon>Sedentaria</taxon>
        <taxon>Canalipalpata</taxon>
        <taxon>Sabellida</taxon>
        <taxon>Oweniida</taxon>
        <taxon>Oweniidae</taxon>
        <taxon>Owenia</taxon>
    </lineage>
</organism>
<evidence type="ECO:0000313" key="2">
    <source>
        <dbReference type="EMBL" id="CAH1791674.1"/>
    </source>
</evidence>
<evidence type="ECO:0000313" key="3">
    <source>
        <dbReference type="Proteomes" id="UP000749559"/>
    </source>
</evidence>
<dbReference type="Proteomes" id="UP000749559">
    <property type="component" value="Unassembled WGS sequence"/>
</dbReference>
<reference evidence="2" key="1">
    <citation type="submission" date="2022-03" db="EMBL/GenBank/DDBJ databases">
        <authorList>
            <person name="Martin C."/>
        </authorList>
    </citation>
    <scope>NUCLEOTIDE SEQUENCE</scope>
</reference>
<dbReference type="EMBL" id="CAIIXF020000008">
    <property type="protein sequence ID" value="CAH1791674.1"/>
    <property type="molecule type" value="Genomic_DNA"/>
</dbReference>